<protein>
    <submittedName>
        <fullName evidence="2">Glycosyltransferase involved in cell wall biosynthesis</fullName>
    </submittedName>
</protein>
<dbReference type="Gene3D" id="3.90.550.10">
    <property type="entry name" value="Spore Coat Polysaccharide Biosynthesis Protein SpsA, Chain A"/>
    <property type="match status" value="1"/>
</dbReference>
<dbReference type="CDD" id="cd00761">
    <property type="entry name" value="Glyco_tranf_GTA_type"/>
    <property type="match status" value="1"/>
</dbReference>
<dbReference type="AlphaFoldDB" id="A0A840S7C5"/>
<comment type="caution">
    <text evidence="2">The sequence shown here is derived from an EMBL/GenBank/DDBJ whole genome shotgun (WGS) entry which is preliminary data.</text>
</comment>
<sequence>MTNTQRHAPDPMDATHSPAPLFTVFTATFNRAHTLHRVHDSLCKQTLKDFEWLIVDDGSTDGTEDLVRSWIEHQSFPIRYIRQVNQGKHFAYNRGVEEANGELFLALDSDDTCSPYALARFHHHWLSIPAAQRPSFSGVTCLCQDQQGRALGGPLPEAFIDGPPFEVISRLRREGEMWGFHRTDVLRQFRFPEIPSERFVPEGLVWNRIGRRYQIRFVNESLRHYFSSSDGLSAKMVAIRRQSPTATLMYYIEVLDLPISMRDRLKAAANLWRFGLLSAKSNAVCSATLRHPLLMLLGCVPGLALILARR</sequence>
<dbReference type="RefSeq" id="WP_217503026.1">
    <property type="nucleotide sequence ID" value="NZ_CP040709.1"/>
</dbReference>
<dbReference type="PANTHER" id="PTHR22916:SF3">
    <property type="entry name" value="UDP-GLCNAC:BETAGAL BETA-1,3-N-ACETYLGLUCOSAMINYLTRANSFERASE-LIKE PROTEIN 1"/>
    <property type="match status" value="1"/>
</dbReference>
<keyword evidence="2" id="KW-0808">Transferase</keyword>
<keyword evidence="3" id="KW-1185">Reference proteome</keyword>
<proteinExistence type="predicted"/>
<evidence type="ECO:0000313" key="2">
    <source>
        <dbReference type="EMBL" id="MBB5204471.1"/>
    </source>
</evidence>
<gene>
    <name evidence="2" type="ORF">HNQ51_001785</name>
</gene>
<organism evidence="2 3">
    <name type="scientific">Inhella inkyongensis</name>
    <dbReference type="NCBI Taxonomy" id="392593"/>
    <lineage>
        <taxon>Bacteria</taxon>
        <taxon>Pseudomonadati</taxon>
        <taxon>Pseudomonadota</taxon>
        <taxon>Betaproteobacteria</taxon>
        <taxon>Burkholderiales</taxon>
        <taxon>Sphaerotilaceae</taxon>
        <taxon>Inhella</taxon>
    </lineage>
</organism>
<evidence type="ECO:0000313" key="3">
    <source>
        <dbReference type="Proteomes" id="UP000554837"/>
    </source>
</evidence>
<name>A0A840S7C5_9BURK</name>
<dbReference type="PANTHER" id="PTHR22916">
    <property type="entry name" value="GLYCOSYLTRANSFERASE"/>
    <property type="match status" value="1"/>
</dbReference>
<dbReference type="InterPro" id="IPR001173">
    <property type="entry name" value="Glyco_trans_2-like"/>
</dbReference>
<dbReference type="EMBL" id="JACHHO010000002">
    <property type="protein sequence ID" value="MBB5204471.1"/>
    <property type="molecule type" value="Genomic_DNA"/>
</dbReference>
<dbReference type="SUPFAM" id="SSF53448">
    <property type="entry name" value="Nucleotide-diphospho-sugar transferases"/>
    <property type="match status" value="1"/>
</dbReference>
<reference evidence="2 3" key="1">
    <citation type="submission" date="2020-08" db="EMBL/GenBank/DDBJ databases">
        <title>Genomic Encyclopedia of Type Strains, Phase IV (KMG-IV): sequencing the most valuable type-strain genomes for metagenomic binning, comparative biology and taxonomic classification.</title>
        <authorList>
            <person name="Goeker M."/>
        </authorList>
    </citation>
    <scope>NUCLEOTIDE SEQUENCE [LARGE SCALE GENOMIC DNA]</scope>
    <source>
        <strain evidence="2 3">DSM 23958</strain>
    </source>
</reference>
<accession>A0A840S7C5</accession>
<dbReference type="Proteomes" id="UP000554837">
    <property type="component" value="Unassembled WGS sequence"/>
</dbReference>
<dbReference type="GO" id="GO:0016758">
    <property type="term" value="F:hexosyltransferase activity"/>
    <property type="evidence" value="ECO:0007669"/>
    <property type="project" value="UniProtKB-ARBA"/>
</dbReference>
<dbReference type="InterPro" id="IPR029044">
    <property type="entry name" value="Nucleotide-diphossugar_trans"/>
</dbReference>
<feature type="domain" description="Glycosyltransferase 2-like" evidence="1">
    <location>
        <begin position="23"/>
        <end position="123"/>
    </location>
</feature>
<evidence type="ECO:0000259" key="1">
    <source>
        <dbReference type="Pfam" id="PF00535"/>
    </source>
</evidence>
<dbReference type="Pfam" id="PF00535">
    <property type="entry name" value="Glycos_transf_2"/>
    <property type="match status" value="1"/>
</dbReference>